<reference evidence="1 2" key="1">
    <citation type="journal article" date="2015" name="BMC Genomics">
        <title>Insights from the genome of Ophiocordyceps polyrhachis-furcata to pathogenicity and host specificity in insect fungi.</title>
        <authorList>
            <person name="Wichadakul D."/>
            <person name="Kobmoo N."/>
            <person name="Ingsriswang S."/>
            <person name="Tangphatsornruang S."/>
            <person name="Chantasingh D."/>
            <person name="Luangsa-ard J.J."/>
            <person name="Eurwilaichitr L."/>
        </authorList>
    </citation>
    <scope>NUCLEOTIDE SEQUENCE [LARGE SCALE GENOMIC DNA]</scope>
    <source>
        <strain evidence="1 2">BCC 54312</strain>
    </source>
</reference>
<dbReference type="AlphaFoldDB" id="A0A367LLT8"/>
<protein>
    <submittedName>
        <fullName evidence="1">Uncharacterized protein</fullName>
    </submittedName>
</protein>
<gene>
    <name evidence="1" type="ORF">L249_7093</name>
</gene>
<sequence length="61" mass="6938">YITCGYFPARYKESNVIVLRKAGKSLKGYPTLARSYVRTYESAFRLNSSSKRIPRRAASST</sequence>
<keyword evidence="2" id="KW-1185">Reference proteome</keyword>
<evidence type="ECO:0000313" key="1">
    <source>
        <dbReference type="EMBL" id="RCI15222.1"/>
    </source>
</evidence>
<evidence type="ECO:0000313" key="2">
    <source>
        <dbReference type="Proteomes" id="UP000253664"/>
    </source>
</evidence>
<comment type="caution">
    <text evidence="1">The sequence shown here is derived from an EMBL/GenBank/DDBJ whole genome shotgun (WGS) entry which is preliminary data.</text>
</comment>
<dbReference type="EMBL" id="LKCN02000003">
    <property type="protein sequence ID" value="RCI15222.1"/>
    <property type="molecule type" value="Genomic_DNA"/>
</dbReference>
<organism evidence="1 2">
    <name type="scientific">Ophiocordyceps polyrhachis-furcata BCC 54312</name>
    <dbReference type="NCBI Taxonomy" id="1330021"/>
    <lineage>
        <taxon>Eukaryota</taxon>
        <taxon>Fungi</taxon>
        <taxon>Dikarya</taxon>
        <taxon>Ascomycota</taxon>
        <taxon>Pezizomycotina</taxon>
        <taxon>Sordariomycetes</taxon>
        <taxon>Hypocreomycetidae</taxon>
        <taxon>Hypocreales</taxon>
        <taxon>Ophiocordycipitaceae</taxon>
        <taxon>Ophiocordyceps</taxon>
    </lineage>
</organism>
<feature type="non-terminal residue" evidence="1">
    <location>
        <position position="61"/>
    </location>
</feature>
<feature type="non-terminal residue" evidence="1">
    <location>
        <position position="1"/>
    </location>
</feature>
<accession>A0A367LLT8</accession>
<proteinExistence type="predicted"/>
<dbReference type="Proteomes" id="UP000253664">
    <property type="component" value="Unassembled WGS sequence"/>
</dbReference>
<name>A0A367LLT8_9HYPO</name>